<dbReference type="SUPFAM" id="SSF48613">
    <property type="entry name" value="Heme oxygenase-like"/>
    <property type="match status" value="1"/>
</dbReference>
<dbReference type="EMBL" id="LR797250">
    <property type="protein sequence ID" value="CAB4196052.1"/>
    <property type="molecule type" value="Genomic_DNA"/>
</dbReference>
<proteinExistence type="predicted"/>
<name>A0A6J5RJ96_9CAUD</name>
<dbReference type="Pfam" id="PF01126">
    <property type="entry name" value="Heme_oxygenase"/>
    <property type="match status" value="1"/>
</dbReference>
<dbReference type="PRINTS" id="PR00088">
    <property type="entry name" value="HAEMOXYGNASE"/>
</dbReference>
<dbReference type="GO" id="GO:0006788">
    <property type="term" value="P:heme oxidation"/>
    <property type="evidence" value="ECO:0007669"/>
    <property type="project" value="InterPro"/>
</dbReference>
<dbReference type="InterPro" id="IPR016053">
    <property type="entry name" value="Haem_Oase-like"/>
</dbReference>
<dbReference type="CDD" id="cd19165">
    <property type="entry name" value="HemeO"/>
    <property type="match status" value="1"/>
</dbReference>
<dbReference type="InterPro" id="IPR002051">
    <property type="entry name" value="Haem_Oase"/>
</dbReference>
<gene>
    <name evidence="1" type="ORF">UFOVP1298_59</name>
</gene>
<sequence length="175" mass="19955">MSLREAIKPQHEAAERHPFTVMLLTGEMPVETYATYLFNHVIIYAAIENRVKALGMFAEYPEMFRVEKIGEDLEELGVKTLRVCDSTHACVARVNSVSEKDLMAYFYLYHMADMYGGQMIKPHIPGSGRRFDFENRSALIAAIREKLTDDLADEAKVAFTFALELFDELIPSNTH</sequence>
<organism evidence="1">
    <name type="scientific">uncultured Caudovirales phage</name>
    <dbReference type="NCBI Taxonomy" id="2100421"/>
    <lineage>
        <taxon>Viruses</taxon>
        <taxon>Duplodnaviria</taxon>
        <taxon>Heunggongvirae</taxon>
        <taxon>Uroviricota</taxon>
        <taxon>Caudoviricetes</taxon>
        <taxon>Peduoviridae</taxon>
        <taxon>Maltschvirus</taxon>
        <taxon>Maltschvirus maltsch</taxon>
    </lineage>
</organism>
<reference evidence="1" key="1">
    <citation type="submission" date="2020-05" db="EMBL/GenBank/DDBJ databases">
        <authorList>
            <person name="Chiriac C."/>
            <person name="Salcher M."/>
            <person name="Ghai R."/>
            <person name="Kavagutti S V."/>
        </authorList>
    </citation>
    <scope>NUCLEOTIDE SEQUENCE</scope>
</reference>
<dbReference type="Gene3D" id="1.20.910.10">
    <property type="entry name" value="Heme oxygenase-like"/>
    <property type="match status" value="1"/>
</dbReference>
<accession>A0A6J5RJ96</accession>
<protein>
    <submittedName>
        <fullName evidence="1">Heme oxygenase</fullName>
    </submittedName>
</protein>
<dbReference type="GO" id="GO:0004392">
    <property type="term" value="F:heme oxygenase (decyclizing) activity"/>
    <property type="evidence" value="ECO:0007669"/>
    <property type="project" value="InterPro"/>
</dbReference>
<dbReference type="InterPro" id="IPR016084">
    <property type="entry name" value="Haem_Oase-like_multi-hlx"/>
</dbReference>
<evidence type="ECO:0000313" key="1">
    <source>
        <dbReference type="EMBL" id="CAB4196052.1"/>
    </source>
</evidence>